<evidence type="ECO:0000313" key="1">
    <source>
        <dbReference type="EMBL" id="CUO71615.1"/>
    </source>
</evidence>
<dbReference type="SUPFAM" id="SSF55144">
    <property type="entry name" value="LigT-like"/>
    <property type="match status" value="1"/>
</dbReference>
<name>A0A173WVR8_9CLOT</name>
<proteinExistence type="predicted"/>
<dbReference type="Proteomes" id="UP000095558">
    <property type="component" value="Unassembled WGS sequence"/>
</dbReference>
<gene>
    <name evidence="1" type="ORF">ERS852470_03155</name>
</gene>
<evidence type="ECO:0000313" key="2">
    <source>
        <dbReference type="Proteomes" id="UP000095558"/>
    </source>
</evidence>
<organism evidence="1 2">
    <name type="scientific">Clostridium disporicum</name>
    <dbReference type="NCBI Taxonomy" id="84024"/>
    <lineage>
        <taxon>Bacteria</taxon>
        <taxon>Bacillati</taxon>
        <taxon>Bacillota</taxon>
        <taxon>Clostridia</taxon>
        <taxon>Eubacteriales</taxon>
        <taxon>Clostridiaceae</taxon>
        <taxon>Clostridium</taxon>
    </lineage>
</organism>
<accession>A0A173WVR8</accession>
<dbReference type="PANTHER" id="PTHR40037:SF1">
    <property type="entry name" value="PHOSPHOESTERASE SAOUHSC_00951-RELATED"/>
    <property type="match status" value="1"/>
</dbReference>
<sequence length="176" mass="20916">MRYVIVSIVKGPAGDFNNNLRKDIFSKYKAKSSKLPAHFTIKAPFEYNENITDLENCIEEISKKEKATPYKIDGYNHFDDRVIYMDVNMSKEAKKVHDELIDKLSTISYINFKNNEGKDKIFHVTLSSKKIQKIYKQLWDYVNTIPCCFDCMFDNICIYKWQNNTWVLHREYKLEN</sequence>
<protein>
    <submittedName>
        <fullName evidence="1">Phosphoesterase, HXTX</fullName>
    </submittedName>
</protein>
<dbReference type="Gene3D" id="3.90.1140.10">
    <property type="entry name" value="Cyclic phosphodiesterase"/>
    <property type="match status" value="1"/>
</dbReference>
<dbReference type="OrthoDB" id="1524661at2"/>
<dbReference type="GeneID" id="83013385"/>
<reference evidence="1 2" key="1">
    <citation type="submission" date="2015-09" db="EMBL/GenBank/DDBJ databases">
        <authorList>
            <consortium name="Pathogen Informatics"/>
        </authorList>
    </citation>
    <scope>NUCLEOTIDE SEQUENCE [LARGE SCALE GENOMIC DNA]</scope>
    <source>
        <strain evidence="1 2">2789STDY5834855</strain>
    </source>
</reference>
<dbReference type="InterPro" id="IPR009097">
    <property type="entry name" value="Cyclic_Pdiesterase"/>
</dbReference>
<dbReference type="AlphaFoldDB" id="A0A173WVR8"/>
<dbReference type="RefSeq" id="WP_042402655.1">
    <property type="nucleotide sequence ID" value="NZ_CYYT01000001.1"/>
</dbReference>
<dbReference type="EMBL" id="CYZV01000043">
    <property type="protein sequence ID" value="CUO71615.1"/>
    <property type="molecule type" value="Genomic_DNA"/>
</dbReference>
<dbReference type="PANTHER" id="PTHR40037">
    <property type="entry name" value="PHOSPHOESTERASE YJCG-RELATED"/>
    <property type="match status" value="1"/>
</dbReference>
<dbReference type="InterPro" id="IPR050580">
    <property type="entry name" value="2H_phosphoesterase_YjcG-like"/>
</dbReference>
<dbReference type="Pfam" id="PF13563">
    <property type="entry name" value="2_5_RNA_ligase2"/>
    <property type="match status" value="1"/>
</dbReference>